<accession>Q5NWY4</accession>
<geneLocation type="plasmid" evidence="4">
    <name>pAzo1</name>
</geneLocation>
<dbReference type="KEGG" id="eba:p1B239"/>
<keyword evidence="4" id="KW-1185">Reference proteome</keyword>
<dbReference type="InterPro" id="IPR009425">
    <property type="entry name" value="DSRM_SSAP"/>
</dbReference>
<dbReference type="HOGENOM" id="CLU_086324_1_0_4"/>
<dbReference type="AlphaFoldDB" id="Q5NWY4"/>
<evidence type="ECO:0000313" key="4">
    <source>
        <dbReference type="Proteomes" id="UP000006552"/>
    </source>
</evidence>
<keyword evidence="3" id="KW-0614">Plasmid</keyword>
<evidence type="ECO:0000256" key="1">
    <source>
        <dbReference type="SAM" id="MobiDB-lite"/>
    </source>
</evidence>
<reference evidence="3 4" key="1">
    <citation type="journal article" date="2005" name="Arch. Microbiol.">
        <title>The genome sequence of an anaerobic aromatic-degrading denitrifying bacterium, strain EbN1.</title>
        <authorList>
            <person name="Rabus R."/>
            <person name="Kube M."/>
            <person name="Heider J."/>
            <person name="Beck A."/>
            <person name="Heitmann K."/>
            <person name="Widdel F."/>
            <person name="Reinhardt R."/>
        </authorList>
    </citation>
    <scope>NUCLEOTIDE SEQUENCE [LARGE SCALE GENOMIC DNA]</scope>
    <source>
        <strain evidence="3 4">EbN1</strain>
        <plasmid evidence="4">Plasmid pAzo1</plasmid>
    </source>
</reference>
<organism evidence="3 4">
    <name type="scientific">Aromatoleum aromaticum (strain DSM 19018 / LMG 30748 / EbN1)</name>
    <name type="common">Azoarcus sp. (strain EbN1)</name>
    <dbReference type="NCBI Taxonomy" id="76114"/>
    <lineage>
        <taxon>Bacteria</taxon>
        <taxon>Pseudomonadati</taxon>
        <taxon>Pseudomonadota</taxon>
        <taxon>Betaproteobacteria</taxon>
        <taxon>Rhodocyclales</taxon>
        <taxon>Rhodocyclaceae</taxon>
        <taxon>Aromatoleum</taxon>
    </lineage>
</organism>
<protein>
    <recommendedName>
        <fullName evidence="2">SSAP RNA binding domain-containing protein</fullName>
    </recommendedName>
</protein>
<evidence type="ECO:0000259" key="2">
    <source>
        <dbReference type="Pfam" id="PF06378"/>
    </source>
</evidence>
<evidence type="ECO:0000313" key="3">
    <source>
        <dbReference type="EMBL" id="CAI10430.1"/>
    </source>
</evidence>
<feature type="region of interest" description="Disordered" evidence="1">
    <location>
        <begin position="143"/>
        <end position="170"/>
    </location>
</feature>
<dbReference type="Proteomes" id="UP000006552">
    <property type="component" value="Plasmid 1"/>
</dbReference>
<gene>
    <name evidence="3" type="ORF">p1B239</name>
</gene>
<name>Q5NWY4_AROAE</name>
<dbReference type="OrthoDB" id="1625426at2"/>
<sequence>MDEVRKSIFDNLSQIQTFPFEEKKGNLTYLSWANAWGLVKKAEPDAAFTVVTFDANGIRTEGGLPYQRTDIGFMVWTRVTIAKVTQECYLPVMDHRNKAKQVPDILDINNTLMRCLVKNLALFGLGLHIYAGEDMPFGMPTHASEVDPETGEIKETTKVPVVSSQSKAGGNGTSSTFAAAIARVGKLQAAEMSNAKRMAPMLFQGAELERYQEALAAREKELASPVTATAATSAAPSGLPI</sequence>
<proteinExistence type="predicted"/>
<dbReference type="RefSeq" id="WP_011254749.1">
    <property type="nucleotide sequence ID" value="NC_006823.1"/>
</dbReference>
<feature type="domain" description="SSAP RNA binding" evidence="2">
    <location>
        <begin position="8"/>
        <end position="140"/>
    </location>
</feature>
<dbReference type="EMBL" id="CR555307">
    <property type="protein sequence ID" value="CAI10430.1"/>
    <property type="molecule type" value="Genomic_DNA"/>
</dbReference>
<dbReference type="Pfam" id="PF06378">
    <property type="entry name" value="SSAP_Sak"/>
    <property type="match status" value="1"/>
</dbReference>